<evidence type="ECO:0000313" key="4">
    <source>
        <dbReference type="Proteomes" id="UP000789833"/>
    </source>
</evidence>
<dbReference type="Proteomes" id="UP000789833">
    <property type="component" value="Unassembled WGS sequence"/>
</dbReference>
<sequence>MVVLKTFITGMLVILFLAGCSDAESTINMENEEAATVLLNEQIEGLEKEIDEQSKTLAETEKELKELKQVNSDEEFIMIPKETASRWRDNLDVQLWEMVTDFSMSYENGFERGETNWREWDGEIGEPFMTINENWETPGQLLSNWINYHDLSYWNGMDLFEVNMRIDYDSENEEAIGYVLTYGYKDDSIAGDIKKVMMKLEDNSWYIEDVFIRNQCHRNVSEDGELCV</sequence>
<evidence type="ECO:0000256" key="2">
    <source>
        <dbReference type="SAM" id="SignalP"/>
    </source>
</evidence>
<keyword evidence="1" id="KW-0175">Coiled coil</keyword>
<gene>
    <name evidence="3" type="ORF">BACCIP111883_00155</name>
</gene>
<comment type="caution">
    <text evidence="3">The sequence shown here is derived from an EMBL/GenBank/DDBJ whole genome shotgun (WGS) entry which is preliminary data.</text>
</comment>
<proteinExistence type="predicted"/>
<accession>A0ABM8YHL4</accession>
<organism evidence="3 4">
    <name type="scientific">Sutcliffiella rhizosphaerae</name>
    <dbReference type="NCBI Taxonomy" id="2880967"/>
    <lineage>
        <taxon>Bacteria</taxon>
        <taxon>Bacillati</taxon>
        <taxon>Bacillota</taxon>
        <taxon>Bacilli</taxon>
        <taxon>Bacillales</taxon>
        <taxon>Bacillaceae</taxon>
        <taxon>Sutcliffiella</taxon>
    </lineage>
</organism>
<keyword evidence="2" id="KW-0732">Signal</keyword>
<reference evidence="3 4" key="1">
    <citation type="submission" date="2021-10" db="EMBL/GenBank/DDBJ databases">
        <authorList>
            <person name="Criscuolo A."/>
        </authorList>
    </citation>
    <scope>NUCLEOTIDE SEQUENCE [LARGE SCALE GENOMIC DNA]</scope>
    <source>
        <strain evidence="4">CIP 111883</strain>
    </source>
</reference>
<name>A0ABM8YHL4_9BACI</name>
<dbReference type="EMBL" id="CAKJTJ010000001">
    <property type="protein sequence ID" value="CAG9619388.1"/>
    <property type="molecule type" value="Genomic_DNA"/>
</dbReference>
<evidence type="ECO:0000313" key="3">
    <source>
        <dbReference type="EMBL" id="CAG9619388.1"/>
    </source>
</evidence>
<feature type="coiled-coil region" evidence="1">
    <location>
        <begin position="29"/>
        <end position="77"/>
    </location>
</feature>
<keyword evidence="4" id="KW-1185">Reference proteome</keyword>
<feature type="signal peptide" evidence="2">
    <location>
        <begin position="1"/>
        <end position="23"/>
    </location>
</feature>
<evidence type="ECO:0000256" key="1">
    <source>
        <dbReference type="SAM" id="Coils"/>
    </source>
</evidence>
<protein>
    <submittedName>
        <fullName evidence="3">Uncharacterized protein</fullName>
    </submittedName>
</protein>
<feature type="chain" id="PRO_5045593339" evidence="2">
    <location>
        <begin position="24"/>
        <end position="228"/>
    </location>
</feature>
<dbReference type="PROSITE" id="PS51257">
    <property type="entry name" value="PROKAR_LIPOPROTEIN"/>
    <property type="match status" value="1"/>
</dbReference>